<keyword evidence="5" id="KW-0732">Signal</keyword>
<comment type="caution">
    <text evidence="7">The sequence shown here is derived from an EMBL/GenBank/DDBJ whole genome shotgun (WGS) entry which is preliminary data.</text>
</comment>
<name>A0A437JNL0_9BURK</name>
<dbReference type="OrthoDB" id="9809720at2"/>
<gene>
    <name evidence="7" type="ORF">ENE75_22375</name>
</gene>
<evidence type="ECO:0000256" key="4">
    <source>
        <dbReference type="PROSITE-ProRule" id="PRU00433"/>
    </source>
</evidence>
<sequence>MRMKGLLRLLAGLVLWQATGAALAREVPDTMAQRALACTGCHGPQGRSSPEGYVPRLAGKPAGYLLAQLQAFRDGRRRHRTMAALLQPLDDAMLAALAQHFSGQSLPYPPPVASTLVPADTARARALVTQGDAARGVPACVACHGLTLTGVASHVPGLLGLPADYLLAQLGAWRNGQRQARTPDCMAEVVHRLSPGDLPLVARWLAAQPLPSRTAPAERPPGDWPLACGSATPPGPKAAPVAVSAAAERGAYLAKLGNCAGCHTAPGGAAMAGGRAIPTPYGVVYASNLTPDPQTGIGRWSADDLHRAMHEGRAPDGRRLLPAFPYTSFTHVARADNDALYAWLRSLPPVVQRNRPHALRFPYNTPLAMTAWQWLNFAPAPPLAQAPASGPARGAYLARGLGHCGECHAPRGRWSAPGRALLGGDLPGQDWTAPSLHPVQGRPVPAAETVALLRTGRNAFGTASGPMAEVVQASTQHWTPADLQAVADHLLALPAVAAPRAAAPADPRVVNAGERVYTRHCADCHGADGRGAPGAYPPLAGNPGVTQPGVRNLLAVLRHGGFGAATRDHPLPYGMPPAELSVEDTAAVLTYIRQAWGHRAGAVSALVVQKSR</sequence>
<evidence type="ECO:0000313" key="7">
    <source>
        <dbReference type="EMBL" id="RVT48442.1"/>
    </source>
</evidence>
<keyword evidence="3 4" id="KW-0408">Iron</keyword>
<dbReference type="InterPro" id="IPR036909">
    <property type="entry name" value="Cyt_c-like_dom_sf"/>
</dbReference>
<evidence type="ECO:0000256" key="2">
    <source>
        <dbReference type="ARBA" id="ARBA00022723"/>
    </source>
</evidence>
<dbReference type="GO" id="GO:0009055">
    <property type="term" value="F:electron transfer activity"/>
    <property type="evidence" value="ECO:0007669"/>
    <property type="project" value="InterPro"/>
</dbReference>
<dbReference type="RefSeq" id="WP_128200873.1">
    <property type="nucleotide sequence ID" value="NZ_SACT01000010.1"/>
</dbReference>
<proteinExistence type="predicted"/>
<evidence type="ECO:0000256" key="5">
    <source>
        <dbReference type="SAM" id="SignalP"/>
    </source>
</evidence>
<reference evidence="7 8" key="1">
    <citation type="submission" date="2019-01" db="EMBL/GenBank/DDBJ databases">
        <authorList>
            <person name="Chen W.-M."/>
        </authorList>
    </citation>
    <scope>NUCLEOTIDE SEQUENCE [LARGE SCALE GENOMIC DNA]</scope>
    <source>
        <strain evidence="7 8">ICH-3</strain>
    </source>
</reference>
<feature type="signal peptide" evidence="5">
    <location>
        <begin position="1"/>
        <end position="24"/>
    </location>
</feature>
<feature type="domain" description="Cytochrome c" evidence="6">
    <location>
        <begin position="119"/>
        <end position="209"/>
    </location>
</feature>
<evidence type="ECO:0000259" key="6">
    <source>
        <dbReference type="PROSITE" id="PS51007"/>
    </source>
</evidence>
<evidence type="ECO:0000256" key="1">
    <source>
        <dbReference type="ARBA" id="ARBA00022617"/>
    </source>
</evidence>
<dbReference type="GO" id="GO:0020037">
    <property type="term" value="F:heme binding"/>
    <property type="evidence" value="ECO:0007669"/>
    <property type="project" value="InterPro"/>
</dbReference>
<feature type="domain" description="Cytochrome c" evidence="6">
    <location>
        <begin position="508"/>
        <end position="596"/>
    </location>
</feature>
<dbReference type="PANTHER" id="PTHR35008">
    <property type="entry name" value="BLL4482 PROTEIN-RELATED"/>
    <property type="match status" value="1"/>
</dbReference>
<dbReference type="PANTHER" id="PTHR35008:SF4">
    <property type="entry name" value="BLL4482 PROTEIN"/>
    <property type="match status" value="1"/>
</dbReference>
<dbReference type="InterPro" id="IPR009056">
    <property type="entry name" value="Cyt_c-like_dom"/>
</dbReference>
<keyword evidence="2 4" id="KW-0479">Metal-binding</keyword>
<dbReference type="GO" id="GO:0046872">
    <property type="term" value="F:metal ion binding"/>
    <property type="evidence" value="ECO:0007669"/>
    <property type="project" value="UniProtKB-KW"/>
</dbReference>
<dbReference type="Gene3D" id="1.10.760.10">
    <property type="entry name" value="Cytochrome c-like domain"/>
    <property type="match status" value="4"/>
</dbReference>
<dbReference type="Pfam" id="PF00034">
    <property type="entry name" value="Cytochrom_C"/>
    <property type="match status" value="3"/>
</dbReference>
<feature type="chain" id="PRO_5019513087" evidence="5">
    <location>
        <begin position="25"/>
        <end position="612"/>
    </location>
</feature>
<protein>
    <submittedName>
        <fullName evidence="7">C-type cytochrome</fullName>
    </submittedName>
</protein>
<accession>A0A437JNL0</accession>
<dbReference type="AlphaFoldDB" id="A0A437JNL0"/>
<dbReference type="Proteomes" id="UP000288178">
    <property type="component" value="Unassembled WGS sequence"/>
</dbReference>
<dbReference type="PROSITE" id="PS51007">
    <property type="entry name" value="CYTC"/>
    <property type="match status" value="4"/>
</dbReference>
<keyword evidence="1 4" id="KW-0349">Heme</keyword>
<evidence type="ECO:0000256" key="3">
    <source>
        <dbReference type="ARBA" id="ARBA00023004"/>
    </source>
</evidence>
<dbReference type="SUPFAM" id="SSF46626">
    <property type="entry name" value="Cytochrome c"/>
    <property type="match status" value="5"/>
</dbReference>
<dbReference type="EMBL" id="SACT01000010">
    <property type="protein sequence ID" value="RVT48442.1"/>
    <property type="molecule type" value="Genomic_DNA"/>
</dbReference>
<feature type="domain" description="Cytochrome c" evidence="6">
    <location>
        <begin position="245"/>
        <end position="348"/>
    </location>
</feature>
<dbReference type="InterPro" id="IPR051459">
    <property type="entry name" value="Cytochrome_c-type_DH"/>
</dbReference>
<keyword evidence="8" id="KW-1185">Reference proteome</keyword>
<organism evidence="7 8">
    <name type="scientific">Rubrivivax albus</name>
    <dbReference type="NCBI Taxonomy" id="2499835"/>
    <lineage>
        <taxon>Bacteria</taxon>
        <taxon>Pseudomonadati</taxon>
        <taxon>Pseudomonadota</taxon>
        <taxon>Betaproteobacteria</taxon>
        <taxon>Burkholderiales</taxon>
        <taxon>Sphaerotilaceae</taxon>
        <taxon>Rubrivivax</taxon>
    </lineage>
</organism>
<feature type="domain" description="Cytochrome c" evidence="6">
    <location>
        <begin position="389"/>
        <end position="494"/>
    </location>
</feature>
<evidence type="ECO:0000313" key="8">
    <source>
        <dbReference type="Proteomes" id="UP000288178"/>
    </source>
</evidence>